<feature type="non-terminal residue" evidence="7">
    <location>
        <position position="1"/>
    </location>
</feature>
<evidence type="ECO:0000313" key="7">
    <source>
        <dbReference type="EMBL" id="EHB09389.1"/>
    </source>
</evidence>
<reference evidence="7 8" key="1">
    <citation type="journal article" date="2011" name="Nature">
        <title>Genome sequencing reveals insights into physiology and longevity of the naked mole rat.</title>
        <authorList>
            <person name="Kim E.B."/>
            <person name="Fang X."/>
            <person name="Fushan A.A."/>
            <person name="Huang Z."/>
            <person name="Lobanov A.V."/>
            <person name="Han L."/>
            <person name="Marino S.M."/>
            <person name="Sun X."/>
            <person name="Turanov A.A."/>
            <person name="Yang P."/>
            <person name="Yim S.H."/>
            <person name="Zhao X."/>
            <person name="Kasaikina M.V."/>
            <person name="Stoletzki N."/>
            <person name="Peng C."/>
            <person name="Polak P."/>
            <person name="Xiong Z."/>
            <person name="Kiezun A."/>
            <person name="Zhu Y."/>
            <person name="Chen Y."/>
            <person name="Kryukov G.V."/>
            <person name="Zhang Q."/>
            <person name="Peshkin L."/>
            <person name="Yang L."/>
            <person name="Bronson R.T."/>
            <person name="Buffenstein R."/>
            <person name="Wang B."/>
            <person name="Han C."/>
            <person name="Li Q."/>
            <person name="Chen L."/>
            <person name="Zhao W."/>
            <person name="Sunyaev S.R."/>
            <person name="Park T.J."/>
            <person name="Zhang G."/>
            <person name="Wang J."/>
            <person name="Gladyshev V.N."/>
        </authorList>
    </citation>
    <scope>NUCLEOTIDE SEQUENCE [LARGE SCALE GENOMIC DNA]</scope>
</reference>
<organism evidence="7 8">
    <name type="scientific">Heterocephalus glaber</name>
    <name type="common">Naked mole rat</name>
    <dbReference type="NCBI Taxonomy" id="10181"/>
    <lineage>
        <taxon>Eukaryota</taxon>
        <taxon>Metazoa</taxon>
        <taxon>Chordata</taxon>
        <taxon>Craniata</taxon>
        <taxon>Vertebrata</taxon>
        <taxon>Euteleostomi</taxon>
        <taxon>Mammalia</taxon>
        <taxon>Eutheria</taxon>
        <taxon>Euarchontoglires</taxon>
        <taxon>Glires</taxon>
        <taxon>Rodentia</taxon>
        <taxon>Hystricomorpha</taxon>
        <taxon>Bathyergidae</taxon>
        <taxon>Heterocephalus</taxon>
    </lineage>
</organism>
<accession>G5BJC8</accession>
<dbReference type="GO" id="GO:0005654">
    <property type="term" value="C:nucleoplasm"/>
    <property type="evidence" value="ECO:0007669"/>
    <property type="project" value="UniProtKB-ARBA"/>
</dbReference>
<dbReference type="InterPro" id="IPR013907">
    <property type="entry name" value="Sds3"/>
</dbReference>
<dbReference type="EMBL" id="JH170584">
    <property type="protein sequence ID" value="EHB09389.1"/>
    <property type="molecule type" value="Genomic_DNA"/>
</dbReference>
<sequence>QHEELESTEDEERSCWGHGSEEDTEDASETDLAKYDEDHVEMKGQMYQGKLASLKRQLKYLLTDEQIMEDLRTLNKFKSPKRPASPSSPEQLPATPVESPAQRLEAQIEDGKLYYDKRWYHKSQAIYLESKDNQKLRCMISSVGSNESWVRKASDSTKMKIYLGQLQHGLFVIHWGPVA</sequence>
<keyword evidence="2" id="KW-0678">Repressor</keyword>
<evidence type="ECO:0000256" key="4">
    <source>
        <dbReference type="ARBA" id="ARBA00023163"/>
    </source>
</evidence>
<feature type="compositionally biased region" description="Acidic residues" evidence="6">
    <location>
        <begin position="1"/>
        <end position="12"/>
    </location>
</feature>
<comment type="subcellular location">
    <subcellularLocation>
        <location evidence="1">Nucleus</location>
    </subcellularLocation>
</comment>
<feature type="region of interest" description="Disordered" evidence="6">
    <location>
        <begin position="1"/>
        <end position="34"/>
    </location>
</feature>
<name>G5BJC8_HETGA</name>
<evidence type="ECO:0000256" key="3">
    <source>
        <dbReference type="ARBA" id="ARBA00023015"/>
    </source>
</evidence>
<dbReference type="PANTHER" id="PTHR21964">
    <property type="entry name" value="BREAST CANCER METASTASIS-SUPPRESSOR 1"/>
    <property type="match status" value="1"/>
</dbReference>
<evidence type="ECO:0000256" key="2">
    <source>
        <dbReference type="ARBA" id="ARBA00022491"/>
    </source>
</evidence>
<evidence type="ECO:0000256" key="1">
    <source>
        <dbReference type="ARBA" id="ARBA00004123"/>
    </source>
</evidence>
<dbReference type="Proteomes" id="UP000006813">
    <property type="component" value="Unassembled WGS sequence"/>
</dbReference>
<dbReference type="GO" id="GO:0010468">
    <property type="term" value="P:regulation of gene expression"/>
    <property type="evidence" value="ECO:0007669"/>
    <property type="project" value="UniProtKB-ARBA"/>
</dbReference>
<evidence type="ECO:0000256" key="5">
    <source>
        <dbReference type="ARBA" id="ARBA00023242"/>
    </source>
</evidence>
<proteinExistence type="predicted"/>
<gene>
    <name evidence="7" type="ORF">GW7_17105</name>
</gene>
<evidence type="ECO:0000313" key="8">
    <source>
        <dbReference type="Proteomes" id="UP000006813"/>
    </source>
</evidence>
<protein>
    <submittedName>
        <fullName evidence="7">Sin3 histone deacetylase corepressor complex component SDS3</fullName>
    </submittedName>
</protein>
<evidence type="ECO:0000256" key="6">
    <source>
        <dbReference type="SAM" id="MobiDB-lite"/>
    </source>
</evidence>
<keyword evidence="4" id="KW-0804">Transcription</keyword>
<feature type="region of interest" description="Disordered" evidence="6">
    <location>
        <begin position="73"/>
        <end position="101"/>
    </location>
</feature>
<dbReference type="STRING" id="10181.G5BJC8"/>
<dbReference type="AlphaFoldDB" id="G5BJC8"/>
<dbReference type="InParanoid" id="G5BJC8"/>
<keyword evidence="3" id="KW-0805">Transcription regulation</keyword>
<keyword evidence="5" id="KW-0539">Nucleus</keyword>